<feature type="region of interest" description="Disordered" evidence="1">
    <location>
        <begin position="859"/>
        <end position="901"/>
    </location>
</feature>
<sequence length="1271" mass="138565">MSSSSMMAAGSAPPEALTIRRAEAEDAHRLAELVDAEAWLKSAGTGSITSAYFEDSFVSEVLPGSLLCVAVEDAQGQIVGFAAFDDRPTRGFASAEQACAAIEMPGADSANTIFLTCWGSQEDISAACLDLCMRTLFDTLPRSDYVVIMCHPRCHDKELFRDMYFDDAGIYDSSDAKDEGAQWLVLCSGRTSWRLNLDTRPAQVEDYDDLVKIFDAQSQILTKTFGEFFLAELIEAQDEDNRAVAATLRGRAVGMMCLTTQVDVGLLQNNFELDAFDNLVASSEVSAENEAAFGSEAKLAERASENVFAISVFCIAEEHRSRTRDVLIAAFESFPGKEYLALTLPCEVHESALLPFFTAIAPRDGTTLSHSLYVLHRDALRVLKAADFELDGAIEAKTGSEGKDDAHVPVPRWVGGSQMRVRVSDMSQLDQSAIASLLDGLEMSEEAQNQAAHSDNQALMVEVLGQLIGLVVLQPGINPDELEKLGQKFHMEAVQGIPTSAAQRRRLRISAVLQMSLLPIFNQFARLILQEVMRQVNVHGLIFQLFPGQLPPVAVVEEMVPLRPRRTFSLQRARKLRHVHEPPEENTRFSLFMLSRAALSEPRLTLNARIVVVGASTAGLSLLEELLTIPHAHFPKLTLIAPGGVADERFDGVRGLCTQGTSAPGAYDSRFLDRLGLRERVTIVEERMLFIEREPQAVVLADGSLLQYDFLVLATGLQDTSLHRLCDVKHAELANSKSLAESAYSVGGNPREAVFLRRAIQAKHVKVKAQTLVYGATLEAYAVVQSLLDWGLPGASITMIHPPDAPCPFSRDTWISERVAQAVEAAGVVVVQGLRLVGVTRDPGTGAVCQASFLKETKAQAEEQSEDIPTGTEGSSSEDPESEESKLEGAASGASAPFEASGSVSTNARVLLRESKEAYETTAPGGEDESLEVMKCRLFITADTKNVDPDIFASVNDTGLVYDGRMVVNSCFQTVDSRIFGCGTNTKFSRRYRAPLTIEHHSSREVGARIAASLLRFVDPLRSSEAAKEGLPDTLPVWSMPHVKAHNVELPGKVSYFHACTPGWDGSARHSVLETKSETGFCRLEVTHAGYLASVSYGISEEAILARSEGQSLSAARIRALKNRTVPVDQLVGLHLSYLNGIEDQLARGRVEDLLEFLSQDWASALYHDRFGSFCRDLQGFFASEADRDLKDVVRQLTATYASKTAEELDIAAQRSQLIGPSGQALPGLAKKSIQARVVSFLRSNADLLDMYALPALRSPHFGASARLDKK</sequence>
<keyword evidence="4" id="KW-1185">Reference proteome</keyword>
<keyword evidence="3" id="KW-0969">Cilium</keyword>
<comment type="caution">
    <text evidence="3">The sequence shown here is derived from an EMBL/GenBank/DDBJ whole genome shotgun (WGS) entry which is preliminary data.</text>
</comment>
<feature type="domain" description="Cilia- and flagella-associated protein 61 N-terminal" evidence="2">
    <location>
        <begin position="18"/>
        <end position="281"/>
    </location>
</feature>
<dbReference type="Gene3D" id="3.50.50.60">
    <property type="entry name" value="FAD/NAD(P)-binding domain"/>
    <property type="match status" value="2"/>
</dbReference>
<dbReference type="InterPro" id="IPR032151">
    <property type="entry name" value="CFAP61_N"/>
</dbReference>
<evidence type="ECO:0000313" key="4">
    <source>
        <dbReference type="Proteomes" id="UP000241890"/>
    </source>
</evidence>
<dbReference type="PANTHER" id="PTHR21178:SF8">
    <property type="entry name" value="CILIA- AND FLAGELLA-ASSOCIATED PROTEIN 61"/>
    <property type="match status" value="1"/>
</dbReference>
<dbReference type="Gene3D" id="3.40.630.30">
    <property type="match status" value="1"/>
</dbReference>
<protein>
    <submittedName>
        <fullName evidence="3">Cilia-and flagella-associated protein 61</fullName>
    </submittedName>
</protein>
<dbReference type="Proteomes" id="UP000241890">
    <property type="component" value="Unassembled WGS sequence"/>
</dbReference>
<evidence type="ECO:0000256" key="1">
    <source>
        <dbReference type="SAM" id="MobiDB-lite"/>
    </source>
</evidence>
<organism evidence="3 4">
    <name type="scientific">Hondaea fermentalgiana</name>
    <dbReference type="NCBI Taxonomy" id="2315210"/>
    <lineage>
        <taxon>Eukaryota</taxon>
        <taxon>Sar</taxon>
        <taxon>Stramenopiles</taxon>
        <taxon>Bigyra</taxon>
        <taxon>Labyrinthulomycetes</taxon>
        <taxon>Thraustochytrida</taxon>
        <taxon>Thraustochytriidae</taxon>
        <taxon>Hondaea</taxon>
    </lineage>
</organism>
<dbReference type="SUPFAM" id="SSF55729">
    <property type="entry name" value="Acyl-CoA N-acyltransferases (Nat)"/>
    <property type="match status" value="1"/>
</dbReference>
<dbReference type="OrthoDB" id="439792at2759"/>
<dbReference type="Pfam" id="PF16092">
    <property type="entry name" value="CFAP61_N"/>
    <property type="match status" value="1"/>
</dbReference>
<evidence type="ECO:0000313" key="3">
    <source>
        <dbReference type="EMBL" id="GBG32900.1"/>
    </source>
</evidence>
<accession>A0A2R5GPW5</accession>
<dbReference type="InParanoid" id="A0A2R5GPW5"/>
<dbReference type="InterPro" id="IPR016181">
    <property type="entry name" value="Acyl_CoA_acyltransferase"/>
</dbReference>
<keyword evidence="3" id="KW-0282">Flagellum</keyword>
<keyword evidence="3" id="KW-0966">Cell projection</keyword>
<dbReference type="InterPro" id="IPR038884">
    <property type="entry name" value="CFAP61"/>
</dbReference>
<proteinExistence type="predicted"/>
<reference evidence="3 4" key="1">
    <citation type="submission" date="2017-12" db="EMBL/GenBank/DDBJ databases">
        <title>Sequencing, de novo assembly and annotation of complete genome of a new Thraustochytrid species, strain FCC1311.</title>
        <authorList>
            <person name="Sedici K."/>
            <person name="Godart F."/>
            <person name="Aiese Cigliano R."/>
            <person name="Sanseverino W."/>
            <person name="Barakat M."/>
            <person name="Ortet P."/>
            <person name="Marechal E."/>
            <person name="Cagnac O."/>
            <person name="Amato A."/>
        </authorList>
    </citation>
    <scope>NUCLEOTIDE SEQUENCE [LARGE SCALE GENOMIC DNA]</scope>
</reference>
<dbReference type="PANTHER" id="PTHR21178">
    <property type="entry name" value="CILIA- AND FLAGELLA-ASSOCIATED PROTEIN 61"/>
    <property type="match status" value="1"/>
</dbReference>
<dbReference type="AlphaFoldDB" id="A0A2R5GPW5"/>
<gene>
    <name evidence="3" type="ORF">FCC1311_091262</name>
</gene>
<dbReference type="SUPFAM" id="SSF51905">
    <property type="entry name" value="FAD/NAD(P)-binding domain"/>
    <property type="match status" value="1"/>
</dbReference>
<dbReference type="InterPro" id="IPR036188">
    <property type="entry name" value="FAD/NAD-bd_sf"/>
</dbReference>
<evidence type="ECO:0000259" key="2">
    <source>
        <dbReference type="Pfam" id="PF16092"/>
    </source>
</evidence>
<dbReference type="EMBL" id="BEYU01000134">
    <property type="protein sequence ID" value="GBG32900.1"/>
    <property type="molecule type" value="Genomic_DNA"/>
</dbReference>
<name>A0A2R5GPW5_9STRA</name>